<dbReference type="SUPFAM" id="SSF63817">
    <property type="entry name" value="Sortase"/>
    <property type="match status" value="1"/>
</dbReference>
<keyword evidence="3" id="KW-0472">Membrane</keyword>
<dbReference type="InterPro" id="IPR042000">
    <property type="entry name" value="Sortase_D_2"/>
</dbReference>
<evidence type="ECO:0000256" key="1">
    <source>
        <dbReference type="ARBA" id="ARBA00022801"/>
    </source>
</evidence>
<dbReference type="GO" id="GO:0016787">
    <property type="term" value="F:hydrolase activity"/>
    <property type="evidence" value="ECO:0007669"/>
    <property type="project" value="UniProtKB-KW"/>
</dbReference>
<organism evidence="4 5">
    <name type="scientific">Desulfitobacterium dehalogenans</name>
    <dbReference type="NCBI Taxonomy" id="36854"/>
    <lineage>
        <taxon>Bacteria</taxon>
        <taxon>Bacillati</taxon>
        <taxon>Bacillota</taxon>
        <taxon>Clostridia</taxon>
        <taxon>Eubacteriales</taxon>
        <taxon>Desulfitobacteriaceae</taxon>
        <taxon>Desulfitobacterium</taxon>
    </lineage>
</organism>
<gene>
    <name evidence="4" type="ORF">GX523_20315</name>
</gene>
<evidence type="ECO:0000256" key="3">
    <source>
        <dbReference type="SAM" id="Phobius"/>
    </source>
</evidence>
<keyword evidence="3" id="KW-0812">Transmembrane</keyword>
<dbReference type="NCBIfam" id="TIGR01076">
    <property type="entry name" value="sortase_fam"/>
    <property type="match status" value="1"/>
</dbReference>
<evidence type="ECO:0000256" key="2">
    <source>
        <dbReference type="PIRSR" id="PIRSR605754-1"/>
    </source>
</evidence>
<comment type="caution">
    <text evidence="4">The sequence shown here is derived from an EMBL/GenBank/DDBJ whole genome shotgun (WGS) entry which is preliminary data.</text>
</comment>
<reference evidence="4 5" key="1">
    <citation type="journal article" date="2020" name="Biotechnol. Biofuels">
        <title>New insights from the biogas microbiome by comprehensive genome-resolved metagenomics of nearly 1600 species originating from multiple anaerobic digesters.</title>
        <authorList>
            <person name="Campanaro S."/>
            <person name="Treu L."/>
            <person name="Rodriguez-R L.M."/>
            <person name="Kovalovszki A."/>
            <person name="Ziels R.M."/>
            <person name="Maus I."/>
            <person name="Zhu X."/>
            <person name="Kougias P.G."/>
            <person name="Basile A."/>
            <person name="Luo G."/>
            <person name="Schluter A."/>
            <person name="Konstantinidis K.T."/>
            <person name="Angelidaki I."/>
        </authorList>
    </citation>
    <scope>NUCLEOTIDE SEQUENCE [LARGE SCALE GENOMIC DNA]</scope>
    <source>
        <strain evidence="4">AS05jafATM_4</strain>
    </source>
</reference>
<sequence>MKKISTWLIITGIIIILIPIAGSLYTGYQQDKLYDEYLNTEEMRSSIEDLDTAFTSVPSDSSLSEEPAKLAVPAYNPTVIGRIKIQSASINLLLVEGTTSKDLNWGAGHVTATPMPGEIGNSAIAGHRNHTFGSLFSRLGEVAIGDRITVEYNKTEYTYEAYEILTVLPDDTSVLAQTDDAAILTLITCAPKGSDTHRLIIHAKLIP</sequence>
<keyword evidence="1" id="KW-0378">Hydrolase</keyword>
<protein>
    <submittedName>
        <fullName evidence="4">Class D sortase</fullName>
    </submittedName>
</protein>
<feature type="active site" description="Proton donor/acceptor" evidence="2">
    <location>
        <position position="127"/>
    </location>
</feature>
<keyword evidence="3" id="KW-1133">Transmembrane helix</keyword>
<feature type="active site" description="Acyl-thioester intermediate" evidence="2">
    <location>
        <position position="189"/>
    </location>
</feature>
<evidence type="ECO:0000313" key="4">
    <source>
        <dbReference type="EMBL" id="HHY29046.1"/>
    </source>
</evidence>
<accession>A0A7C6Z7I6</accession>
<dbReference type="Proteomes" id="UP000553059">
    <property type="component" value="Unassembled WGS sequence"/>
</dbReference>
<evidence type="ECO:0000313" key="5">
    <source>
        <dbReference type="Proteomes" id="UP000553059"/>
    </source>
</evidence>
<dbReference type="InterPro" id="IPR023365">
    <property type="entry name" value="Sortase_dom-sf"/>
</dbReference>
<dbReference type="EMBL" id="DUTF01000436">
    <property type="protein sequence ID" value="HHY29046.1"/>
    <property type="molecule type" value="Genomic_DNA"/>
</dbReference>
<name>A0A7C6Z7I6_9FIRM</name>
<proteinExistence type="predicted"/>
<dbReference type="InterPro" id="IPR005754">
    <property type="entry name" value="Sortase"/>
</dbReference>
<dbReference type="Gene3D" id="2.40.260.10">
    <property type="entry name" value="Sortase"/>
    <property type="match status" value="1"/>
</dbReference>
<dbReference type="Pfam" id="PF04203">
    <property type="entry name" value="Sortase"/>
    <property type="match status" value="1"/>
</dbReference>
<dbReference type="AlphaFoldDB" id="A0A7C6Z7I6"/>
<feature type="transmembrane region" description="Helical" evidence="3">
    <location>
        <begin position="7"/>
        <end position="28"/>
    </location>
</feature>
<dbReference type="CDD" id="cd06166">
    <property type="entry name" value="Sortase_D_2"/>
    <property type="match status" value="1"/>
</dbReference>